<reference evidence="6 7" key="1">
    <citation type="journal article" date="2020" name="G3 (Bethesda)">
        <title>Genetic Underpinnings of Host Manipulation by Ophiocordyceps as Revealed by Comparative Transcriptomics.</title>
        <authorList>
            <person name="Will I."/>
            <person name="Das B."/>
            <person name="Trinh T."/>
            <person name="Brachmann A."/>
            <person name="Ohm R.A."/>
            <person name="de Bekker C."/>
        </authorList>
    </citation>
    <scope>NUCLEOTIDE SEQUENCE [LARGE SCALE GENOMIC DNA]</scope>
    <source>
        <strain evidence="6 7">EC05</strain>
    </source>
</reference>
<dbReference type="SMART" id="SM00257">
    <property type="entry name" value="LysM"/>
    <property type="match status" value="2"/>
</dbReference>
<feature type="chain" id="PRO_5034949107" evidence="4">
    <location>
        <begin position="22"/>
        <end position="124"/>
    </location>
</feature>
<dbReference type="AlphaFoldDB" id="A0A8H4VFF1"/>
<proteinExistence type="inferred from homology"/>
<dbReference type="EMBL" id="JAACLJ010000002">
    <property type="protein sequence ID" value="KAF4592285.1"/>
    <property type="molecule type" value="Genomic_DNA"/>
</dbReference>
<evidence type="ECO:0000256" key="1">
    <source>
        <dbReference type="ARBA" id="ARBA00022669"/>
    </source>
</evidence>
<feature type="signal peptide" evidence="4">
    <location>
        <begin position="1"/>
        <end position="21"/>
    </location>
</feature>
<keyword evidence="4" id="KW-0732">Signal</keyword>
<accession>A0A8H4VFF1</accession>
<keyword evidence="7" id="KW-1185">Reference proteome</keyword>
<feature type="domain" description="LysM" evidence="5">
    <location>
        <begin position="22"/>
        <end position="66"/>
    </location>
</feature>
<dbReference type="PROSITE" id="PS51257">
    <property type="entry name" value="PROKAR_LIPOPROTEIN"/>
    <property type="match status" value="1"/>
</dbReference>
<dbReference type="InterPro" id="IPR036779">
    <property type="entry name" value="LysM_dom_sf"/>
</dbReference>
<dbReference type="PANTHER" id="PTHR34997">
    <property type="entry name" value="AM15"/>
    <property type="match status" value="1"/>
</dbReference>
<dbReference type="PROSITE" id="PS51782">
    <property type="entry name" value="LYSM"/>
    <property type="match status" value="2"/>
</dbReference>
<dbReference type="OrthoDB" id="4927717at2759"/>
<dbReference type="Pfam" id="PF01476">
    <property type="entry name" value="LysM"/>
    <property type="match status" value="2"/>
</dbReference>
<comment type="caution">
    <text evidence="6">The sequence shown here is derived from an EMBL/GenBank/DDBJ whole genome shotgun (WGS) entry which is preliminary data.</text>
</comment>
<evidence type="ECO:0000313" key="7">
    <source>
        <dbReference type="Proteomes" id="UP000562929"/>
    </source>
</evidence>
<feature type="domain" description="LysM" evidence="5">
    <location>
        <begin position="75"/>
        <end position="123"/>
    </location>
</feature>
<comment type="similarity">
    <text evidence="3">Belongs to the secreted LysM effector family.</text>
</comment>
<keyword evidence="1" id="KW-0147">Chitin-binding</keyword>
<gene>
    <name evidence="6" type="ORF">GQ602_002584</name>
</gene>
<dbReference type="CDD" id="cd00118">
    <property type="entry name" value="LysM"/>
    <property type="match status" value="2"/>
</dbReference>
<organism evidence="6 7">
    <name type="scientific">Ophiocordyceps camponoti-floridani</name>
    <dbReference type="NCBI Taxonomy" id="2030778"/>
    <lineage>
        <taxon>Eukaryota</taxon>
        <taxon>Fungi</taxon>
        <taxon>Dikarya</taxon>
        <taxon>Ascomycota</taxon>
        <taxon>Pezizomycotina</taxon>
        <taxon>Sordariomycetes</taxon>
        <taxon>Hypocreomycetidae</taxon>
        <taxon>Hypocreales</taxon>
        <taxon>Ophiocordycipitaceae</taxon>
        <taxon>Ophiocordyceps</taxon>
    </lineage>
</organism>
<evidence type="ECO:0000259" key="5">
    <source>
        <dbReference type="PROSITE" id="PS51782"/>
    </source>
</evidence>
<dbReference type="Gene3D" id="3.10.350.10">
    <property type="entry name" value="LysM domain"/>
    <property type="match status" value="2"/>
</dbReference>
<dbReference type="InterPro" id="IPR018392">
    <property type="entry name" value="LysM"/>
</dbReference>
<keyword evidence="2" id="KW-0843">Virulence</keyword>
<sequence>MALLRIMFIAGALCSAASACAENYTVTLGDSCWGIAVSKSVSMKNLQAWNTNVNCGRLHPGDEMCVSQRNVPCKYHHHVVQGDSCYKIAQKEETTVQHLFEMNPNLINSPYDCPLFPGQKVCVV</sequence>
<evidence type="ECO:0000256" key="4">
    <source>
        <dbReference type="SAM" id="SignalP"/>
    </source>
</evidence>
<dbReference type="Proteomes" id="UP000562929">
    <property type="component" value="Unassembled WGS sequence"/>
</dbReference>
<dbReference type="SUPFAM" id="SSF54106">
    <property type="entry name" value="LysM domain"/>
    <property type="match status" value="2"/>
</dbReference>
<evidence type="ECO:0000256" key="3">
    <source>
        <dbReference type="ARBA" id="ARBA00044955"/>
    </source>
</evidence>
<dbReference type="InterPro" id="IPR052210">
    <property type="entry name" value="LysM1-like"/>
</dbReference>
<dbReference type="GO" id="GO:0008061">
    <property type="term" value="F:chitin binding"/>
    <property type="evidence" value="ECO:0007669"/>
    <property type="project" value="UniProtKB-KW"/>
</dbReference>
<name>A0A8H4VFF1_9HYPO</name>
<protein>
    <submittedName>
        <fullName evidence="6">Spore coat assembly protein SafA</fullName>
    </submittedName>
</protein>
<dbReference type="PANTHER" id="PTHR34997:SF1">
    <property type="entry name" value="PEPTIDOGLYCAN-BINDING LYSIN DOMAIN"/>
    <property type="match status" value="1"/>
</dbReference>
<evidence type="ECO:0000313" key="6">
    <source>
        <dbReference type="EMBL" id="KAF4592285.1"/>
    </source>
</evidence>
<evidence type="ECO:0000256" key="2">
    <source>
        <dbReference type="ARBA" id="ARBA00023026"/>
    </source>
</evidence>